<accession>C3YM90</accession>
<evidence type="ECO:0000256" key="1">
    <source>
        <dbReference type="ARBA" id="ARBA00022737"/>
    </source>
</evidence>
<dbReference type="Gene3D" id="2.120.10.30">
    <property type="entry name" value="TolB, C-terminal domain"/>
    <property type="match status" value="1"/>
</dbReference>
<dbReference type="InterPro" id="IPR050952">
    <property type="entry name" value="TRIM-NHL_E3_ligases"/>
</dbReference>
<dbReference type="AlphaFoldDB" id="C3YM90"/>
<evidence type="ECO:0000313" key="4">
    <source>
        <dbReference type="EMBL" id="EEN58684.1"/>
    </source>
</evidence>
<evidence type="ECO:0008006" key="5">
    <source>
        <dbReference type="Google" id="ProtNLM"/>
    </source>
</evidence>
<proteinExistence type="predicted"/>
<reference evidence="4" key="1">
    <citation type="journal article" date="2008" name="Nature">
        <title>The amphioxus genome and the evolution of the chordate karyotype.</title>
        <authorList>
            <consortium name="US DOE Joint Genome Institute (JGI-PGF)"/>
            <person name="Putnam N.H."/>
            <person name="Butts T."/>
            <person name="Ferrier D.E.K."/>
            <person name="Furlong R.F."/>
            <person name="Hellsten U."/>
            <person name="Kawashima T."/>
            <person name="Robinson-Rechavi M."/>
            <person name="Shoguchi E."/>
            <person name="Terry A."/>
            <person name="Yu J.-K."/>
            <person name="Benito-Gutierrez E.L."/>
            <person name="Dubchak I."/>
            <person name="Garcia-Fernandez J."/>
            <person name="Gibson-Brown J.J."/>
            <person name="Grigoriev I.V."/>
            <person name="Horton A.C."/>
            <person name="de Jong P.J."/>
            <person name="Jurka J."/>
            <person name="Kapitonov V.V."/>
            <person name="Kohara Y."/>
            <person name="Kuroki Y."/>
            <person name="Lindquist E."/>
            <person name="Lucas S."/>
            <person name="Osoegawa K."/>
            <person name="Pennacchio L.A."/>
            <person name="Salamov A.A."/>
            <person name="Satou Y."/>
            <person name="Sauka-Spengler T."/>
            <person name="Schmutz J."/>
            <person name="Shin-I T."/>
            <person name="Toyoda A."/>
            <person name="Bronner-Fraser M."/>
            <person name="Fujiyama A."/>
            <person name="Holland L.Z."/>
            <person name="Holland P.W.H."/>
            <person name="Satoh N."/>
            <person name="Rokhsar D.S."/>
        </authorList>
    </citation>
    <scope>NUCLEOTIDE SEQUENCE [LARGE SCALE GENOMIC DNA]</scope>
    <source>
        <strain evidence="4">S238N-H82</strain>
        <tissue evidence="4">Testes</tissue>
    </source>
</reference>
<feature type="compositionally biased region" description="Polar residues" evidence="3">
    <location>
        <begin position="192"/>
        <end position="215"/>
    </location>
</feature>
<sequence length="607" mass="67487">MADDLPAPDAVLNAITDDLQRGNMMRTGQNVGMVESNFMSSDGNETFSIQPYATGYQGDDNDNNKPTKLDFVTANEPTLQPSKTDADIQPYAVAYTCRDDLTFITSCSGEIKTGGSFQRSEAAATSSNDTPPYTAARDASEHEPVTPTMTGFDGEIHEKGRPNPSYGSNTLYPDSLTTSLYNPNAHAKSNPIYPQNTANTISIHPQNDGNSNLIDESNAHPEPVSAAVSHNDPCVQPYAARYQGEDDDDNNKHSNDDPCIQPYAVGYHGEYDNDDGDNNKHTKRDDNPCIQPYAVRYKVEDDDDNNKHTKRDNNSCIQPYAVRRQEEDDDGDNNKHTKRDDNPCIQPYAVSDNNCLHHIQNPLNTLHPNPLYAQNANLPNPMYVPNLHPHTRCDAHHGIATPEKIHFGSVYGSDPGQFRTSFGVAVSADNEIFVTDCFNERVQVFSMGGVFLRLFPTVVPGDDGKATMDPLDVAIDRDGHLWVTEAQFNFTARVRIVHYDRNGVALTTFKVKHAPAWIAFDTFNNKVIVSIPDWKHLISKLDPVILCSLQPLSTRPLAVSVSRKDIDDHSFTSLEGGYFQSLRAEQRVGAKEILHRPPSDRRWKTRP</sequence>
<organism>
    <name type="scientific">Branchiostoma floridae</name>
    <name type="common">Florida lancelet</name>
    <name type="synonym">Amphioxus</name>
    <dbReference type="NCBI Taxonomy" id="7739"/>
    <lineage>
        <taxon>Eukaryota</taxon>
        <taxon>Metazoa</taxon>
        <taxon>Chordata</taxon>
        <taxon>Cephalochordata</taxon>
        <taxon>Leptocardii</taxon>
        <taxon>Amphioxiformes</taxon>
        <taxon>Branchiostomatidae</taxon>
        <taxon>Branchiostoma</taxon>
    </lineage>
</organism>
<keyword evidence="1" id="KW-0677">Repeat</keyword>
<evidence type="ECO:0000256" key="2">
    <source>
        <dbReference type="PROSITE-ProRule" id="PRU00504"/>
    </source>
</evidence>
<feature type="compositionally biased region" description="Polar residues" evidence="3">
    <location>
        <begin position="165"/>
        <end position="182"/>
    </location>
</feature>
<dbReference type="PANTHER" id="PTHR24104">
    <property type="entry name" value="E3 UBIQUITIN-PROTEIN LIGASE NHLRC1-RELATED"/>
    <property type="match status" value="1"/>
</dbReference>
<dbReference type="PANTHER" id="PTHR24104:SF50">
    <property type="entry name" value="SMP-30_GLUCONOLACTONASE_LRE-LIKE REGION DOMAIN-CONTAINING PROTEIN"/>
    <property type="match status" value="1"/>
</dbReference>
<name>C3YM90_BRAFL</name>
<dbReference type="InterPro" id="IPR011042">
    <property type="entry name" value="6-blade_b-propeller_TolB-like"/>
</dbReference>
<evidence type="ECO:0000256" key="3">
    <source>
        <dbReference type="SAM" id="MobiDB-lite"/>
    </source>
</evidence>
<feature type="region of interest" description="Disordered" evidence="3">
    <location>
        <begin position="116"/>
        <end position="230"/>
    </location>
</feature>
<dbReference type="SUPFAM" id="SSF101898">
    <property type="entry name" value="NHL repeat"/>
    <property type="match status" value="1"/>
</dbReference>
<dbReference type="InterPro" id="IPR001258">
    <property type="entry name" value="NHL_repeat"/>
</dbReference>
<feature type="compositionally biased region" description="Basic and acidic residues" evidence="3">
    <location>
        <begin position="332"/>
        <end position="342"/>
    </location>
</feature>
<dbReference type="PROSITE" id="PS51125">
    <property type="entry name" value="NHL"/>
    <property type="match status" value="1"/>
</dbReference>
<dbReference type="InParanoid" id="C3YM90"/>
<feature type="compositionally biased region" description="Polar residues" evidence="3">
    <location>
        <begin position="116"/>
        <end position="131"/>
    </location>
</feature>
<gene>
    <name evidence="4" type="ORF">BRAFLDRAFT_72959</name>
</gene>
<feature type="repeat" description="NHL" evidence="2">
    <location>
        <begin position="405"/>
        <end position="448"/>
    </location>
</feature>
<feature type="region of interest" description="Disordered" evidence="3">
    <location>
        <begin position="242"/>
        <end position="344"/>
    </location>
</feature>
<dbReference type="EMBL" id="GG666529">
    <property type="protein sequence ID" value="EEN58684.1"/>
    <property type="molecule type" value="Genomic_DNA"/>
</dbReference>
<feature type="compositionally biased region" description="Basic and acidic residues" evidence="3">
    <location>
        <begin position="277"/>
        <end position="287"/>
    </location>
</feature>
<protein>
    <recommendedName>
        <fullName evidence="5">SMP-30/Gluconolactonase/LRE-like region domain-containing protein</fullName>
    </recommendedName>
</protein>